<dbReference type="EMBL" id="AP026565">
    <property type="protein sequence ID" value="BDP44911.1"/>
    <property type="molecule type" value="Genomic_DNA"/>
</dbReference>
<reference evidence="1" key="1">
    <citation type="submission" date="2022-07" db="EMBL/GenBank/DDBJ databases">
        <title>Complete Genome Sequence of the Radioresistant Bacterium Deinococcus aetherius ST0316, Isolated from the Air Dust collected in Lower Stratosphere above Japan.</title>
        <authorList>
            <person name="Satoh K."/>
            <person name="Hagiwara K."/>
            <person name="Katsumata K."/>
            <person name="Kubo A."/>
            <person name="Yokobori S."/>
            <person name="Yamagishi A."/>
            <person name="Oono Y."/>
            <person name="Narumi I."/>
        </authorList>
    </citation>
    <scope>NUCLEOTIDE SEQUENCE</scope>
    <source>
        <strain evidence="1">ST0316</strain>
        <plasmid evidence="1">pDAETH-5</plasmid>
    </source>
</reference>
<name>A0ABM8AMC3_9DEIO</name>
<keyword evidence="2" id="KW-1185">Reference proteome</keyword>
<proteinExistence type="predicted"/>
<keyword evidence="1" id="KW-0614">Plasmid</keyword>
<evidence type="ECO:0000313" key="2">
    <source>
        <dbReference type="Proteomes" id="UP001064971"/>
    </source>
</evidence>
<evidence type="ECO:0000313" key="1">
    <source>
        <dbReference type="EMBL" id="BDP44911.1"/>
    </source>
</evidence>
<dbReference type="Proteomes" id="UP001064971">
    <property type="component" value="Plasmid pDAETH-5"/>
</dbReference>
<sequence length="61" mass="6569">MAVDGGVHGAVDPSLGEHIHEAPCVRFTVAVTVRVAVQFTVQIRGEVTWLVKGWSAQQMVP</sequence>
<accession>A0ABM8AMC3</accession>
<gene>
    <name evidence="1" type="ORF">DAETH_48800</name>
</gene>
<protein>
    <submittedName>
        <fullName evidence="1">Uncharacterized protein</fullName>
    </submittedName>
</protein>
<organism evidence="1 2">
    <name type="scientific">Deinococcus aetherius</name>
    <dbReference type="NCBI Taxonomy" id="200252"/>
    <lineage>
        <taxon>Bacteria</taxon>
        <taxon>Thermotogati</taxon>
        <taxon>Deinococcota</taxon>
        <taxon>Deinococci</taxon>
        <taxon>Deinococcales</taxon>
        <taxon>Deinococcaceae</taxon>
        <taxon>Deinococcus</taxon>
    </lineage>
</organism>
<geneLocation type="plasmid" evidence="1 2">
    <name>pDAETH-5</name>
</geneLocation>